<gene>
    <name evidence="2" type="ORF">SPACI_024710</name>
</gene>
<dbReference type="EMBL" id="CP155571">
    <property type="protein sequence ID" value="XFO72419.1"/>
    <property type="molecule type" value="Genomic_DNA"/>
</dbReference>
<dbReference type="RefSeq" id="WP_093797317.1">
    <property type="nucleotide sequence ID" value="NZ_CP155571.1"/>
</dbReference>
<sequence length="558" mass="64106">MKKSDFTLKINNHSVDTLPLFIQLAADTTSAYKEIDFLYELDKTRYQIAASHSIYANHPLFTVSGIDRQIYAAKYLGMVLVAIEAGIDSLLFQQVLGIITKHWNNLYNYIRNTETVDLSKVSQPEYYAESIKSSKYRNLLTGAATKYLNYFITMYPAIDLPPQASLKFGLFITCVLGKKAIVSEPETLHNIQIFASKLNNTSDFQQLIGRLNKPAIKKMARYFKNAIYQKVFHNYLEPWNGDRFWEGMAHCAAYLSSSAELSLISPTILTKVKERDIELLCRLYILKMTSDLFRSSHKKSQEDMELECAEFVMFGLHLLEFVREYKKTKKYYFEQNTPYLYAKMDSLKKQLHIYETDIRRLNTDLAAKSDLLAQKEEEINTLALKQKFVINALTKENEELKTKLLQMENCRHNNKSVQTTNCDNIIKLANANQQINLDTALQTLSGIRALVIGGAENWQTKLKNQFPHFVYLSGDANNFDDALIIHADIVFANVRCKFSHDCFYKMIKLIRYYDKHLVFLSKTNISLTIQQMASSAEAYYSADGKALDPGNIGRVVEI</sequence>
<name>A0ABZ3J2Y9_SPOA4</name>
<organism evidence="2 3">
    <name type="scientific">Sporomusa acidovorans (strain ATCC 49682 / DSM 3132 / Mol)</name>
    <dbReference type="NCBI Taxonomy" id="1123286"/>
    <lineage>
        <taxon>Bacteria</taxon>
        <taxon>Bacillati</taxon>
        <taxon>Bacillota</taxon>
        <taxon>Negativicutes</taxon>
        <taxon>Selenomonadales</taxon>
        <taxon>Sporomusaceae</taxon>
        <taxon>Sporomusa</taxon>
    </lineage>
</organism>
<evidence type="ECO:0000256" key="1">
    <source>
        <dbReference type="SAM" id="Coils"/>
    </source>
</evidence>
<dbReference type="Proteomes" id="UP000216052">
    <property type="component" value="Chromosome"/>
</dbReference>
<accession>A0ABZ3J2Y9</accession>
<protein>
    <recommendedName>
        <fullName evidence="4">Chromosome partition protein Smc</fullName>
    </recommendedName>
</protein>
<feature type="coiled-coil region" evidence="1">
    <location>
        <begin position="344"/>
        <end position="410"/>
    </location>
</feature>
<keyword evidence="3" id="KW-1185">Reference proteome</keyword>
<evidence type="ECO:0000313" key="2">
    <source>
        <dbReference type="EMBL" id="XFO72419.1"/>
    </source>
</evidence>
<evidence type="ECO:0000313" key="3">
    <source>
        <dbReference type="Proteomes" id="UP000216052"/>
    </source>
</evidence>
<reference evidence="2" key="1">
    <citation type="submission" date="2024-05" db="EMBL/GenBank/DDBJ databases">
        <title>Isolation and characterization of Sporomusa carbonis sp. nov., a carboxydotrophic hydrogenogen in the genus of Sporomusa isolated from a charcoal burning pile.</title>
        <authorList>
            <person name="Boeer T."/>
            <person name="Rosenbaum F."/>
            <person name="Eysell L."/>
            <person name="Mueller V."/>
            <person name="Daniel R."/>
            <person name="Poehlein A."/>
        </authorList>
    </citation>
    <scope>NUCLEOTIDE SEQUENCE [LARGE SCALE GENOMIC DNA]</scope>
    <source>
        <strain evidence="2">DSM 3132</strain>
    </source>
</reference>
<evidence type="ECO:0008006" key="4">
    <source>
        <dbReference type="Google" id="ProtNLM"/>
    </source>
</evidence>
<proteinExistence type="predicted"/>
<keyword evidence="1" id="KW-0175">Coiled coil</keyword>